<gene>
    <name evidence="1" type="ORF">RBSWK_06141</name>
</gene>
<accession>L7C7R5</accession>
<reference evidence="1 2" key="1">
    <citation type="journal article" date="2013" name="Mar. Genomics">
        <title>Expression of sulfatases in Rhodopirellula baltica and the diversity of sulfatases in the genus Rhodopirellula.</title>
        <authorList>
            <person name="Wegner C.E."/>
            <person name="Richter-Heitmann T."/>
            <person name="Klindworth A."/>
            <person name="Klockow C."/>
            <person name="Richter M."/>
            <person name="Achstetter T."/>
            <person name="Glockner F.O."/>
            <person name="Harder J."/>
        </authorList>
    </citation>
    <scope>NUCLEOTIDE SEQUENCE [LARGE SCALE GENOMIC DNA]</scope>
    <source>
        <strain evidence="1 2">SWK14</strain>
    </source>
</reference>
<proteinExistence type="predicted"/>
<evidence type="ECO:0000313" key="1">
    <source>
        <dbReference type="EMBL" id="ELP30053.1"/>
    </source>
</evidence>
<sequence>MMTRMKLLPSSLVHRRLVRDHMDRMNLVMKLTATSLPINETSTFR</sequence>
<dbReference type="EMBL" id="AMWG01000174">
    <property type="protein sequence ID" value="ELP30053.1"/>
    <property type="molecule type" value="Genomic_DNA"/>
</dbReference>
<evidence type="ECO:0000313" key="2">
    <source>
        <dbReference type="Proteomes" id="UP000010959"/>
    </source>
</evidence>
<comment type="caution">
    <text evidence="1">The sequence shown here is derived from an EMBL/GenBank/DDBJ whole genome shotgun (WGS) entry which is preliminary data.</text>
</comment>
<protein>
    <submittedName>
        <fullName evidence="1">Uncharacterized protein</fullName>
    </submittedName>
</protein>
<dbReference type="AlphaFoldDB" id="L7C7R5"/>
<name>L7C7R5_RHOBT</name>
<organism evidence="1 2">
    <name type="scientific">Rhodopirellula baltica SWK14</name>
    <dbReference type="NCBI Taxonomy" id="993516"/>
    <lineage>
        <taxon>Bacteria</taxon>
        <taxon>Pseudomonadati</taxon>
        <taxon>Planctomycetota</taxon>
        <taxon>Planctomycetia</taxon>
        <taxon>Pirellulales</taxon>
        <taxon>Pirellulaceae</taxon>
        <taxon>Rhodopirellula</taxon>
    </lineage>
</organism>
<dbReference type="Proteomes" id="UP000010959">
    <property type="component" value="Unassembled WGS sequence"/>
</dbReference>